<evidence type="ECO:0000259" key="4">
    <source>
        <dbReference type="Pfam" id="PF08241"/>
    </source>
</evidence>
<evidence type="ECO:0000256" key="2">
    <source>
        <dbReference type="ARBA" id="ARBA00022603"/>
    </source>
</evidence>
<dbReference type="Proteomes" id="UP001206128">
    <property type="component" value="Unassembled WGS sequence"/>
</dbReference>
<dbReference type="Pfam" id="PF08241">
    <property type="entry name" value="Methyltransf_11"/>
    <property type="match status" value="1"/>
</dbReference>
<evidence type="ECO:0000313" key="6">
    <source>
        <dbReference type="Proteomes" id="UP001206128"/>
    </source>
</evidence>
<proteinExistence type="inferred from homology"/>
<accession>A0AAE3GDB3</accession>
<keyword evidence="2" id="KW-0489">Methyltransferase</keyword>
<protein>
    <submittedName>
        <fullName evidence="5">Ubiquinone/menaquinone biosynthesis C-methylase UbiE</fullName>
    </submittedName>
</protein>
<reference evidence="5" key="1">
    <citation type="submission" date="2022-06" db="EMBL/GenBank/DDBJ databases">
        <title>Genomic Encyclopedia of Archaeal and Bacterial Type Strains, Phase II (KMG-II): from individual species to whole genera.</title>
        <authorList>
            <person name="Goeker M."/>
        </authorList>
    </citation>
    <scope>NUCLEOTIDE SEQUENCE</scope>
    <source>
        <strain evidence="5">DSM 43935</strain>
    </source>
</reference>
<dbReference type="PANTHER" id="PTHR44942">
    <property type="entry name" value="METHYLTRANSF_11 DOMAIN-CONTAINING PROTEIN"/>
    <property type="match status" value="1"/>
</dbReference>
<dbReference type="InterPro" id="IPR013216">
    <property type="entry name" value="Methyltransf_11"/>
</dbReference>
<dbReference type="Gene3D" id="3.40.50.150">
    <property type="entry name" value="Vaccinia Virus protein VP39"/>
    <property type="match status" value="1"/>
</dbReference>
<dbReference type="SUPFAM" id="SSF53335">
    <property type="entry name" value="S-adenosyl-L-methionine-dependent methyltransferases"/>
    <property type="match status" value="1"/>
</dbReference>
<comment type="caution">
    <text evidence="5">The sequence shown here is derived from an EMBL/GenBank/DDBJ whole genome shotgun (WGS) entry which is preliminary data.</text>
</comment>
<evidence type="ECO:0000256" key="1">
    <source>
        <dbReference type="ARBA" id="ARBA00008361"/>
    </source>
</evidence>
<feature type="domain" description="Methyltransferase type 11" evidence="4">
    <location>
        <begin position="37"/>
        <end position="124"/>
    </location>
</feature>
<dbReference type="AlphaFoldDB" id="A0AAE3GDB3"/>
<dbReference type="InterPro" id="IPR051052">
    <property type="entry name" value="Diverse_substrate_MTase"/>
</dbReference>
<keyword evidence="3" id="KW-0808">Transferase</keyword>
<dbReference type="InterPro" id="IPR029063">
    <property type="entry name" value="SAM-dependent_MTases_sf"/>
</dbReference>
<keyword evidence="5" id="KW-0830">Ubiquinone</keyword>
<comment type="similarity">
    <text evidence="1">Belongs to the methyltransferase superfamily.</text>
</comment>
<dbReference type="PANTHER" id="PTHR44942:SF4">
    <property type="entry name" value="METHYLTRANSFERASE TYPE 11 DOMAIN-CONTAINING PROTEIN"/>
    <property type="match status" value="1"/>
</dbReference>
<name>A0AAE3GDB3_9PSEU</name>
<evidence type="ECO:0000256" key="3">
    <source>
        <dbReference type="ARBA" id="ARBA00022679"/>
    </source>
</evidence>
<organism evidence="5 6">
    <name type="scientific">Goodfellowiella coeruleoviolacea</name>
    <dbReference type="NCBI Taxonomy" id="334858"/>
    <lineage>
        <taxon>Bacteria</taxon>
        <taxon>Bacillati</taxon>
        <taxon>Actinomycetota</taxon>
        <taxon>Actinomycetes</taxon>
        <taxon>Pseudonocardiales</taxon>
        <taxon>Pseudonocardiaceae</taxon>
        <taxon>Goodfellowiella</taxon>
    </lineage>
</organism>
<keyword evidence="6" id="KW-1185">Reference proteome</keyword>
<dbReference type="EMBL" id="JAMTCK010000006">
    <property type="protein sequence ID" value="MCP2166015.1"/>
    <property type="molecule type" value="Genomic_DNA"/>
</dbReference>
<dbReference type="CDD" id="cd02440">
    <property type="entry name" value="AdoMet_MTases"/>
    <property type="match status" value="1"/>
</dbReference>
<sequence length="255" mass="27262">MAESFGVDAERYDRTRPRYPDALVERIVAASPGPDVLDVGTGTGIAARQFQAAGCRVLGVEPDPRMAAFARRAGTEVAVSTFEAWDPAGHTCDAVIAGQTWHWVDPVAGAAKAAQVLRPGGRLAVFWNAFQAPPELAEAVVEVYRRVLPDSLGAQAAAMRDQDPYGAMCDKAADGMRRAGAFGAPERWRFDWELSYTRDEWLDLLPTQGIHTRLPPDTLAELLAGMGAAVDALGGAFTAHYTTVVVTAARTPDPA</sequence>
<evidence type="ECO:0000313" key="5">
    <source>
        <dbReference type="EMBL" id="MCP2166015.1"/>
    </source>
</evidence>
<dbReference type="GO" id="GO:0032259">
    <property type="term" value="P:methylation"/>
    <property type="evidence" value="ECO:0007669"/>
    <property type="project" value="UniProtKB-KW"/>
</dbReference>
<dbReference type="GO" id="GO:0008757">
    <property type="term" value="F:S-adenosylmethionine-dependent methyltransferase activity"/>
    <property type="evidence" value="ECO:0007669"/>
    <property type="project" value="InterPro"/>
</dbReference>
<gene>
    <name evidence="5" type="ORF">LX83_002874</name>
</gene>